<reference evidence="2" key="1">
    <citation type="submission" date="2016-10" db="EMBL/GenBank/DDBJ databases">
        <authorList>
            <person name="Varghese N."/>
            <person name="Submissions S."/>
        </authorList>
    </citation>
    <scope>NUCLEOTIDE SEQUENCE [LARGE SCALE GENOMIC DNA]</scope>
    <source>
        <strain evidence="2">CGMCC 1.10789</strain>
    </source>
</reference>
<protein>
    <submittedName>
        <fullName evidence="1">Uncharacterized protein</fullName>
    </submittedName>
</protein>
<evidence type="ECO:0000313" key="2">
    <source>
        <dbReference type="Proteomes" id="UP000199328"/>
    </source>
</evidence>
<dbReference type="RefSeq" id="WP_106176380.1">
    <property type="nucleotide sequence ID" value="NZ_FNFV01000001.1"/>
</dbReference>
<evidence type="ECO:0000313" key="1">
    <source>
        <dbReference type="EMBL" id="SDK02397.1"/>
    </source>
</evidence>
<dbReference type="Proteomes" id="UP000199328">
    <property type="component" value="Unassembled WGS sequence"/>
</dbReference>
<proteinExistence type="predicted"/>
<dbReference type="EMBL" id="FNFV01000001">
    <property type="protein sequence ID" value="SDK02397.1"/>
    <property type="molecule type" value="Genomic_DNA"/>
</dbReference>
<name>A0A1G8YIC3_9RHOB</name>
<accession>A0A1G8YIC3</accession>
<sequence length="35" mass="3606">MKLVLALTLLLPLITCGVEGPPVPPPPRPDTTQAG</sequence>
<keyword evidence="2" id="KW-1185">Reference proteome</keyword>
<organism evidence="1 2">
    <name type="scientific">Meinhardsimonia xiamenensis</name>
    <dbReference type="NCBI Taxonomy" id="990712"/>
    <lineage>
        <taxon>Bacteria</taxon>
        <taxon>Pseudomonadati</taxon>
        <taxon>Pseudomonadota</taxon>
        <taxon>Alphaproteobacteria</taxon>
        <taxon>Rhodobacterales</taxon>
        <taxon>Paracoccaceae</taxon>
        <taxon>Meinhardsimonia</taxon>
    </lineage>
</organism>
<dbReference type="AlphaFoldDB" id="A0A1G8YIC3"/>
<gene>
    <name evidence="1" type="ORF">SAMN05216257_101332</name>
</gene>